<organism evidence="8 9">
    <name type="scientific">Oerskovia merdavium</name>
    <dbReference type="NCBI Taxonomy" id="2762227"/>
    <lineage>
        <taxon>Bacteria</taxon>
        <taxon>Bacillati</taxon>
        <taxon>Actinomycetota</taxon>
        <taxon>Actinomycetes</taxon>
        <taxon>Micrococcales</taxon>
        <taxon>Cellulomonadaceae</taxon>
        <taxon>Oerskovia</taxon>
    </lineage>
</organism>
<feature type="compositionally biased region" description="Basic and acidic residues" evidence="6">
    <location>
        <begin position="51"/>
        <end position="60"/>
    </location>
</feature>
<proteinExistence type="inferred from homology"/>
<evidence type="ECO:0000256" key="2">
    <source>
        <dbReference type="ARBA" id="ARBA00022692"/>
    </source>
</evidence>
<dbReference type="InterPro" id="IPR051784">
    <property type="entry name" value="Nod_factor_ABC_transporter"/>
</dbReference>
<keyword evidence="3 5" id="KW-1133">Transmembrane helix</keyword>
<dbReference type="Proteomes" id="UP000655570">
    <property type="component" value="Unassembled WGS sequence"/>
</dbReference>
<feature type="transmembrane region" description="Helical" evidence="5">
    <location>
        <begin position="211"/>
        <end position="232"/>
    </location>
</feature>
<evidence type="ECO:0000256" key="4">
    <source>
        <dbReference type="ARBA" id="ARBA00023136"/>
    </source>
</evidence>
<evidence type="ECO:0000256" key="3">
    <source>
        <dbReference type="ARBA" id="ARBA00022989"/>
    </source>
</evidence>
<feature type="transmembrane region" description="Helical" evidence="5">
    <location>
        <begin position="131"/>
        <end position="154"/>
    </location>
</feature>
<feature type="transmembrane region" description="Helical" evidence="5">
    <location>
        <begin position="239"/>
        <end position="260"/>
    </location>
</feature>
<feature type="domain" description="ABC transmembrane type-2" evidence="7">
    <location>
        <begin position="90"/>
        <end position="323"/>
    </location>
</feature>
<keyword evidence="5" id="KW-1003">Cell membrane</keyword>
<evidence type="ECO:0000259" key="7">
    <source>
        <dbReference type="PROSITE" id="PS51012"/>
    </source>
</evidence>
<dbReference type="RefSeq" id="WP_191802685.1">
    <property type="nucleotide sequence ID" value="NZ_JACSQF010000007.1"/>
</dbReference>
<keyword evidence="4 5" id="KW-0472">Membrane</keyword>
<feature type="transmembrane region" description="Helical" evidence="5">
    <location>
        <begin position="90"/>
        <end position="111"/>
    </location>
</feature>
<dbReference type="InterPro" id="IPR047817">
    <property type="entry name" value="ABC2_TM_bact-type"/>
</dbReference>
<dbReference type="InterPro" id="IPR013525">
    <property type="entry name" value="ABC2_TM"/>
</dbReference>
<sequence>MDEQTEPTTGTGAGAGPGTGPEVGRAAARTGLTNRAPGTGGTSTQTAPRTGVREQIDRRSDVGRSRAGKFLGDTWAVFTREILLVLRDPFTLIFSLLQPLIFLALFGPLLTGAVGGGMGGPGGSTAATLQWFVPGVIVMISLFGTSMTGSNLLYEMMTGSYERVLATPLDRSAILVGRALKEFAPLVVQGLLIAVVCIPFGFTFYPLHALAGLALLGLFGVGVGALSCALALAAKNREWLFWGVQQSLLFPLLILSGMMLPLEAGPSWMQTASKFNPLTYMVDAERALFGGTFASTEVLWGVVAAAVTCAVGLFVGIRRTRKSV</sequence>
<gene>
    <name evidence="8" type="ORF">H9641_08145</name>
</gene>
<dbReference type="Pfam" id="PF01061">
    <property type="entry name" value="ABC2_membrane"/>
    <property type="match status" value="1"/>
</dbReference>
<dbReference type="PROSITE" id="PS51012">
    <property type="entry name" value="ABC_TM2"/>
    <property type="match status" value="1"/>
</dbReference>
<name>A0ABR8TZG5_9CELL</name>
<comment type="similarity">
    <text evidence="5">Belongs to the ABC-2 integral membrane protein family.</text>
</comment>
<feature type="region of interest" description="Disordered" evidence="6">
    <location>
        <begin position="1"/>
        <end position="60"/>
    </location>
</feature>
<dbReference type="PANTHER" id="PTHR43229">
    <property type="entry name" value="NODULATION PROTEIN J"/>
    <property type="match status" value="1"/>
</dbReference>
<keyword evidence="5" id="KW-0813">Transport</keyword>
<feature type="transmembrane region" description="Helical" evidence="5">
    <location>
        <begin position="298"/>
        <end position="317"/>
    </location>
</feature>
<dbReference type="PANTHER" id="PTHR43229:SF2">
    <property type="entry name" value="NODULATION PROTEIN J"/>
    <property type="match status" value="1"/>
</dbReference>
<keyword evidence="9" id="KW-1185">Reference proteome</keyword>
<feature type="transmembrane region" description="Helical" evidence="5">
    <location>
        <begin position="183"/>
        <end position="205"/>
    </location>
</feature>
<feature type="compositionally biased region" description="Gly residues" evidence="6">
    <location>
        <begin position="11"/>
        <end position="21"/>
    </location>
</feature>
<evidence type="ECO:0000256" key="6">
    <source>
        <dbReference type="SAM" id="MobiDB-lite"/>
    </source>
</evidence>
<evidence type="ECO:0000313" key="9">
    <source>
        <dbReference type="Proteomes" id="UP000655570"/>
    </source>
</evidence>
<evidence type="ECO:0000313" key="8">
    <source>
        <dbReference type="EMBL" id="MBD7980684.1"/>
    </source>
</evidence>
<evidence type="ECO:0000256" key="1">
    <source>
        <dbReference type="ARBA" id="ARBA00004141"/>
    </source>
</evidence>
<reference evidence="8 9" key="1">
    <citation type="submission" date="2020-08" db="EMBL/GenBank/DDBJ databases">
        <title>A Genomic Blueprint of the Chicken Gut Microbiome.</title>
        <authorList>
            <person name="Gilroy R."/>
            <person name="Ravi A."/>
            <person name="Getino M."/>
            <person name="Pursley I."/>
            <person name="Horton D.L."/>
            <person name="Alikhan N.-F."/>
            <person name="Baker D."/>
            <person name="Gharbi K."/>
            <person name="Hall N."/>
            <person name="Watson M."/>
            <person name="Adriaenssens E.M."/>
            <person name="Foster-Nyarko E."/>
            <person name="Jarju S."/>
            <person name="Secka A."/>
            <person name="Antonio M."/>
            <person name="Oren A."/>
            <person name="Chaudhuri R."/>
            <person name="La Ragione R.M."/>
            <person name="Hildebrand F."/>
            <person name="Pallen M.J."/>
        </authorList>
    </citation>
    <scope>NUCLEOTIDE SEQUENCE [LARGE SCALE GENOMIC DNA]</scope>
    <source>
        <strain evidence="8 9">Sa2CUA9</strain>
    </source>
</reference>
<dbReference type="EMBL" id="JACSQF010000007">
    <property type="protein sequence ID" value="MBD7980684.1"/>
    <property type="molecule type" value="Genomic_DNA"/>
</dbReference>
<protein>
    <recommendedName>
        <fullName evidence="5">Transport permease protein</fullName>
    </recommendedName>
</protein>
<feature type="compositionally biased region" description="Low complexity" evidence="6">
    <location>
        <begin position="1"/>
        <end position="10"/>
    </location>
</feature>
<comment type="caution">
    <text evidence="8">The sequence shown here is derived from an EMBL/GenBank/DDBJ whole genome shotgun (WGS) entry which is preliminary data.</text>
</comment>
<keyword evidence="2 5" id="KW-0812">Transmembrane</keyword>
<comment type="subcellular location">
    <subcellularLocation>
        <location evidence="5">Cell membrane</location>
        <topology evidence="5">Multi-pass membrane protein</topology>
    </subcellularLocation>
    <subcellularLocation>
        <location evidence="1">Membrane</location>
        <topology evidence="1">Multi-pass membrane protein</topology>
    </subcellularLocation>
</comment>
<accession>A0ABR8TZG5</accession>
<evidence type="ECO:0000256" key="5">
    <source>
        <dbReference type="RuleBase" id="RU361157"/>
    </source>
</evidence>